<evidence type="ECO:0000313" key="17">
    <source>
        <dbReference type="EMBL" id="ERJ22068.1"/>
    </source>
</evidence>
<gene>
    <name evidence="17" type="ORF">UNSW3_1561</name>
</gene>
<evidence type="ECO:0000256" key="4">
    <source>
        <dbReference type="ARBA" id="ARBA00022692"/>
    </source>
</evidence>
<evidence type="ECO:0000256" key="14">
    <source>
        <dbReference type="ARBA" id="ARBA00044770"/>
    </source>
</evidence>
<dbReference type="GO" id="GO:0008360">
    <property type="term" value="P:regulation of cell shape"/>
    <property type="evidence" value="ECO:0007669"/>
    <property type="project" value="UniProtKB-KW"/>
</dbReference>
<dbReference type="Pfam" id="PF01098">
    <property type="entry name" value="FTSW_RODA_SPOVE"/>
    <property type="match status" value="1"/>
</dbReference>
<evidence type="ECO:0000256" key="7">
    <source>
        <dbReference type="ARBA" id="ARBA00022989"/>
    </source>
</evidence>
<evidence type="ECO:0000256" key="6">
    <source>
        <dbReference type="ARBA" id="ARBA00022984"/>
    </source>
</evidence>
<comment type="catalytic activity">
    <reaction evidence="15">
        <text>[GlcNAc-(1-&gt;4)-Mur2Ac(oyl-L-Ala-gamma-D-Glu-L-Lys-D-Ala-D-Ala)](n)-di-trans,octa-cis-undecaprenyl diphosphate + beta-D-GlcNAc-(1-&gt;4)-Mur2Ac(oyl-L-Ala-gamma-D-Glu-L-Lys-D-Ala-D-Ala)-di-trans,octa-cis-undecaprenyl diphosphate = [GlcNAc-(1-&gt;4)-Mur2Ac(oyl-L-Ala-gamma-D-Glu-L-Lys-D-Ala-D-Ala)](n+1)-di-trans,octa-cis-undecaprenyl diphosphate + di-trans,octa-cis-undecaprenyl diphosphate + H(+)</text>
        <dbReference type="Rhea" id="RHEA:23708"/>
        <dbReference type="Rhea" id="RHEA-COMP:9602"/>
        <dbReference type="Rhea" id="RHEA-COMP:9603"/>
        <dbReference type="ChEBI" id="CHEBI:15378"/>
        <dbReference type="ChEBI" id="CHEBI:58405"/>
        <dbReference type="ChEBI" id="CHEBI:60033"/>
        <dbReference type="ChEBI" id="CHEBI:78435"/>
        <dbReference type="EC" id="2.4.99.28"/>
    </reaction>
</comment>
<dbReference type="GO" id="GO:0008955">
    <property type="term" value="F:peptidoglycan glycosyltransferase activity"/>
    <property type="evidence" value="ECO:0007669"/>
    <property type="project" value="UniProtKB-EC"/>
</dbReference>
<dbReference type="PANTHER" id="PTHR30474:SF2">
    <property type="entry name" value="PEPTIDOGLYCAN GLYCOSYLTRANSFERASE FTSW-RELATED"/>
    <property type="match status" value="1"/>
</dbReference>
<comment type="subcellular location">
    <subcellularLocation>
        <location evidence="1">Membrane</location>
        <topology evidence="1">Multi-pass membrane protein</topology>
    </subcellularLocation>
</comment>
<dbReference type="PATRIC" id="fig|1242966.3.peg.1262"/>
<feature type="transmembrane region" description="Helical" evidence="16">
    <location>
        <begin position="195"/>
        <end position="214"/>
    </location>
</feature>
<reference evidence="17 18" key="1">
    <citation type="journal article" date="2013" name="BMC Genomics">
        <title>Comparative genomics of Campylobacter concisus isolates reveals genetic diversity and provides insights into disease association.</title>
        <authorList>
            <person name="Deshpande N.P."/>
            <person name="Kaakoush N.O."/>
            <person name="Wilkins M.R."/>
            <person name="Mitchell H.M."/>
        </authorList>
    </citation>
    <scope>NUCLEOTIDE SEQUENCE [LARGE SCALE GENOMIC DNA]</scope>
    <source>
        <strain evidence="17 18">UNSW3</strain>
    </source>
</reference>
<keyword evidence="2" id="KW-0328">Glycosyltransferase</keyword>
<evidence type="ECO:0000313" key="18">
    <source>
        <dbReference type="Proteomes" id="UP000016636"/>
    </source>
</evidence>
<feature type="transmembrane region" description="Helical" evidence="16">
    <location>
        <begin position="150"/>
        <end position="166"/>
    </location>
</feature>
<keyword evidence="17" id="KW-0131">Cell cycle</keyword>
<keyword evidence="3" id="KW-0808">Transferase</keyword>
<keyword evidence="5" id="KW-0133">Cell shape</keyword>
<dbReference type="EC" id="2.4.99.28" evidence="14"/>
<dbReference type="GO" id="GO:0015648">
    <property type="term" value="F:lipid-linked peptidoglycan transporter activity"/>
    <property type="evidence" value="ECO:0007669"/>
    <property type="project" value="TreeGrafter"/>
</dbReference>
<name>U2G7R5_9BACT</name>
<dbReference type="InterPro" id="IPR001182">
    <property type="entry name" value="FtsW/RodA"/>
</dbReference>
<dbReference type="Proteomes" id="UP000016636">
    <property type="component" value="Unassembled WGS sequence"/>
</dbReference>
<evidence type="ECO:0000256" key="11">
    <source>
        <dbReference type="ARBA" id="ARBA00038053"/>
    </source>
</evidence>
<feature type="transmembrane region" description="Helical" evidence="16">
    <location>
        <begin position="71"/>
        <end position="93"/>
    </location>
</feature>
<proteinExistence type="inferred from homology"/>
<evidence type="ECO:0000256" key="9">
    <source>
        <dbReference type="ARBA" id="ARBA00032370"/>
    </source>
</evidence>
<dbReference type="GO" id="GO:0051301">
    <property type="term" value="P:cell division"/>
    <property type="evidence" value="ECO:0007669"/>
    <property type="project" value="UniProtKB-KW"/>
</dbReference>
<evidence type="ECO:0000256" key="3">
    <source>
        <dbReference type="ARBA" id="ARBA00022679"/>
    </source>
</evidence>
<feature type="transmembrane region" description="Helical" evidence="16">
    <location>
        <begin position="113"/>
        <end position="130"/>
    </location>
</feature>
<protein>
    <recommendedName>
        <fullName evidence="12">Probable peptidoglycan glycosyltransferase FtsW</fullName>
        <ecNumber evidence="14">2.4.99.28</ecNumber>
    </recommendedName>
    <alternativeName>
        <fullName evidence="13">Cell division protein FtsW</fullName>
    </alternativeName>
    <alternativeName>
        <fullName evidence="10">Cell wall polymerase</fullName>
    </alternativeName>
    <alternativeName>
        <fullName evidence="9">Peptidoglycan polymerase</fullName>
    </alternativeName>
</protein>
<evidence type="ECO:0000256" key="13">
    <source>
        <dbReference type="ARBA" id="ARBA00041418"/>
    </source>
</evidence>
<keyword evidence="17" id="KW-0132">Cell division</keyword>
<dbReference type="AlphaFoldDB" id="U2G7R5"/>
<keyword evidence="7 16" id="KW-1133">Transmembrane helix</keyword>
<evidence type="ECO:0000256" key="16">
    <source>
        <dbReference type="SAM" id="Phobius"/>
    </source>
</evidence>
<feature type="transmembrane region" description="Helical" evidence="16">
    <location>
        <begin position="298"/>
        <end position="318"/>
    </location>
</feature>
<accession>U2G7R5</accession>
<evidence type="ECO:0000256" key="2">
    <source>
        <dbReference type="ARBA" id="ARBA00022676"/>
    </source>
</evidence>
<feature type="transmembrane region" description="Helical" evidence="16">
    <location>
        <begin position="172"/>
        <end position="188"/>
    </location>
</feature>
<keyword evidence="6" id="KW-0573">Peptidoglycan synthesis</keyword>
<comment type="similarity">
    <text evidence="11">Belongs to the SEDS family. FtsW subfamily.</text>
</comment>
<feature type="transmembrane region" description="Helical" evidence="16">
    <location>
        <begin position="12"/>
        <end position="40"/>
    </location>
</feature>
<feature type="transmembrane region" description="Helical" evidence="16">
    <location>
        <begin position="46"/>
        <end position="64"/>
    </location>
</feature>
<dbReference type="PANTHER" id="PTHR30474">
    <property type="entry name" value="CELL CYCLE PROTEIN"/>
    <property type="match status" value="1"/>
</dbReference>
<evidence type="ECO:0000256" key="1">
    <source>
        <dbReference type="ARBA" id="ARBA00004141"/>
    </source>
</evidence>
<dbReference type="GO" id="GO:0009252">
    <property type="term" value="P:peptidoglycan biosynthetic process"/>
    <property type="evidence" value="ECO:0007669"/>
    <property type="project" value="UniProtKB-KW"/>
</dbReference>
<evidence type="ECO:0000256" key="10">
    <source>
        <dbReference type="ARBA" id="ARBA00033270"/>
    </source>
</evidence>
<dbReference type="GO" id="GO:0032153">
    <property type="term" value="C:cell division site"/>
    <property type="evidence" value="ECO:0007669"/>
    <property type="project" value="TreeGrafter"/>
</dbReference>
<comment type="caution">
    <text evidence="17">The sequence shown here is derived from an EMBL/GenBank/DDBJ whole genome shotgun (WGS) entry which is preliminary data.</text>
</comment>
<organism evidence="17 18">
    <name type="scientific">Campylobacter concisus UNSW3</name>
    <dbReference type="NCBI Taxonomy" id="1242966"/>
    <lineage>
        <taxon>Bacteria</taxon>
        <taxon>Pseudomonadati</taxon>
        <taxon>Campylobacterota</taxon>
        <taxon>Epsilonproteobacteria</taxon>
        <taxon>Campylobacterales</taxon>
        <taxon>Campylobacteraceae</taxon>
        <taxon>Campylobacter</taxon>
    </lineage>
</organism>
<dbReference type="EMBL" id="ANNE01000011">
    <property type="protein sequence ID" value="ERJ22068.1"/>
    <property type="molecule type" value="Genomic_DNA"/>
</dbReference>
<keyword evidence="8 16" id="KW-0472">Membrane</keyword>
<feature type="transmembrane region" description="Helical" evidence="16">
    <location>
        <begin position="364"/>
        <end position="385"/>
    </location>
</feature>
<evidence type="ECO:0000256" key="12">
    <source>
        <dbReference type="ARBA" id="ARBA00041185"/>
    </source>
</evidence>
<dbReference type="GO" id="GO:0005886">
    <property type="term" value="C:plasma membrane"/>
    <property type="evidence" value="ECO:0007669"/>
    <property type="project" value="TreeGrafter"/>
</dbReference>
<feature type="transmembrane region" description="Helical" evidence="16">
    <location>
        <begin position="330"/>
        <end position="352"/>
    </location>
</feature>
<evidence type="ECO:0000256" key="5">
    <source>
        <dbReference type="ARBA" id="ARBA00022960"/>
    </source>
</evidence>
<sequence>MLELNLAVDKVIFYLCATLIAISIIFSLSLPVFTVLFFNYDEFHFFIRQFAVGCIGIFLMWWLSRLNPDKALVWIGFGLLISCGIAMGLMHALPASMVTDSGGARRWIRLPGFSLAPVEFFKVGFVYFLAWSFTRKFSDGKRTLADEIKILLPYIGLFVVIVFLIAVMQNDLGQVVVLALTFVTMALFAGASVRLFGIGILGAAFVMTVAIVSSEHRILRIKSWWGTIQNMVLSFLPDSVANVLRVADAPEPYQISHSLNAIKHGEFFGEGLGAGIFKLGFLSEVHTDFVLAGIAEEVGVFGILCITAIFITLLYRIFRISARSENKVYHLFSLGIGLILSFSFLMNSYGITSITPIKGIAVPFLSYGGSSVLAICIGIGMVLMVSKKAKL</sequence>
<keyword evidence="4 16" id="KW-0812">Transmembrane</keyword>
<evidence type="ECO:0000256" key="15">
    <source>
        <dbReference type="ARBA" id="ARBA00049902"/>
    </source>
</evidence>
<evidence type="ECO:0000256" key="8">
    <source>
        <dbReference type="ARBA" id="ARBA00023136"/>
    </source>
</evidence>